<name>A0A537LQ36_9BACT</name>
<sequence length="95" mass="11111">MDRPSWREVARYRADILARHRVRTKRAALAFVNSLGFCYAFTSGPGGLPGLFDVLATRSVDRMWTWAWQWKDELATEKKLFYGKVIRRKPTYVSL</sequence>
<organism evidence="1 2">
    <name type="scientific">Candidatus Segetimicrobium genomatis</name>
    <dbReference type="NCBI Taxonomy" id="2569760"/>
    <lineage>
        <taxon>Bacteria</taxon>
        <taxon>Bacillati</taxon>
        <taxon>Candidatus Sysuimicrobiota</taxon>
        <taxon>Candidatus Sysuimicrobiia</taxon>
        <taxon>Candidatus Sysuimicrobiales</taxon>
        <taxon>Candidatus Segetimicrobiaceae</taxon>
        <taxon>Candidatus Segetimicrobium</taxon>
    </lineage>
</organism>
<reference evidence="1 2" key="1">
    <citation type="journal article" date="2019" name="Nat. Microbiol.">
        <title>Mediterranean grassland soil C-N compound turnover is dependent on rainfall and depth, and is mediated by genomically divergent microorganisms.</title>
        <authorList>
            <person name="Diamond S."/>
            <person name="Andeer P.F."/>
            <person name="Li Z."/>
            <person name="Crits-Christoph A."/>
            <person name="Burstein D."/>
            <person name="Anantharaman K."/>
            <person name="Lane K.R."/>
            <person name="Thomas B.C."/>
            <person name="Pan C."/>
            <person name="Northen T.R."/>
            <person name="Banfield J.F."/>
        </authorList>
    </citation>
    <scope>NUCLEOTIDE SEQUENCE [LARGE SCALE GENOMIC DNA]</scope>
    <source>
        <strain evidence="1">NP_2</strain>
    </source>
</reference>
<evidence type="ECO:0000313" key="2">
    <source>
        <dbReference type="Proteomes" id="UP000318661"/>
    </source>
</evidence>
<protein>
    <submittedName>
        <fullName evidence="1">Uncharacterized protein</fullName>
    </submittedName>
</protein>
<dbReference type="Proteomes" id="UP000318661">
    <property type="component" value="Unassembled WGS sequence"/>
</dbReference>
<gene>
    <name evidence="1" type="ORF">E6G99_01565</name>
</gene>
<dbReference type="EMBL" id="VBAJ01000022">
    <property type="protein sequence ID" value="TMJ10123.1"/>
    <property type="molecule type" value="Genomic_DNA"/>
</dbReference>
<proteinExistence type="predicted"/>
<dbReference type="Pfam" id="PF24741">
    <property type="entry name" value="AlkZ-rel"/>
    <property type="match status" value="1"/>
</dbReference>
<accession>A0A537LQ36</accession>
<evidence type="ECO:0000313" key="1">
    <source>
        <dbReference type="EMBL" id="TMJ10123.1"/>
    </source>
</evidence>
<dbReference type="AlphaFoldDB" id="A0A537LQ36"/>
<feature type="non-terminal residue" evidence="1">
    <location>
        <position position="95"/>
    </location>
</feature>
<comment type="caution">
    <text evidence="1">The sequence shown here is derived from an EMBL/GenBank/DDBJ whole genome shotgun (WGS) entry which is preliminary data.</text>
</comment>
<dbReference type="InterPro" id="IPR056298">
    <property type="entry name" value="AlkZ-rel"/>
</dbReference>